<feature type="region of interest" description="Disordered" evidence="1">
    <location>
        <begin position="29"/>
        <end position="67"/>
    </location>
</feature>
<sequence length="305" mass="30798">MFDMLATPEGADGAVRTRAQVLDELRRRMTAVGPGREKVGPALRAEPDLQPDPRSGSGQVPEPPALAAVPDRDRGILAVAEVPAVGAGVDQGAGKVFAVPGALAGVLPRGGLPRGGVVSLSGGRGTTSLLLSLLAAPPGAWSALVGMPGIGLQAAAEFGVDLDRIALVPDPGPDVLQVLSVLADGVDLLAVAPPERGFGGAARLRVLTGRLRQRGAVLLVAGPWPGADLVLRTGIGRWEGVGTGHGRLRGRTMRVEVGGRGAAGPGRSVEVLLTGDRRGVRMLPSSGAPLVSEVPVEDLAVGALS</sequence>
<name>A0A7K1FUZ7_9ACTN</name>
<comment type="caution">
    <text evidence="2">The sequence shown here is derived from an EMBL/GenBank/DDBJ whole genome shotgun (WGS) entry which is preliminary data.</text>
</comment>
<evidence type="ECO:0000256" key="1">
    <source>
        <dbReference type="SAM" id="MobiDB-lite"/>
    </source>
</evidence>
<reference evidence="2 3" key="1">
    <citation type="submission" date="2019-11" db="EMBL/GenBank/DDBJ databases">
        <authorList>
            <person name="Jiang L.-Q."/>
        </authorList>
    </citation>
    <scope>NUCLEOTIDE SEQUENCE [LARGE SCALE GENOMIC DNA]</scope>
    <source>
        <strain evidence="2 3">YIM 132087</strain>
    </source>
</reference>
<keyword evidence="3" id="KW-1185">Reference proteome</keyword>
<accession>A0A7K1FUZ7</accession>
<dbReference type="RefSeq" id="WP_154770667.1">
    <property type="nucleotide sequence ID" value="NZ_WLYK01000011.1"/>
</dbReference>
<gene>
    <name evidence="2" type="ORF">GIS00_22210</name>
</gene>
<protein>
    <submittedName>
        <fullName evidence="2">Uncharacterized protein</fullName>
    </submittedName>
</protein>
<dbReference type="Proteomes" id="UP000460221">
    <property type="component" value="Unassembled WGS sequence"/>
</dbReference>
<organism evidence="2 3">
    <name type="scientific">Nakamurella alba</name>
    <dbReference type="NCBI Taxonomy" id="2665158"/>
    <lineage>
        <taxon>Bacteria</taxon>
        <taxon>Bacillati</taxon>
        <taxon>Actinomycetota</taxon>
        <taxon>Actinomycetes</taxon>
        <taxon>Nakamurellales</taxon>
        <taxon>Nakamurellaceae</taxon>
        <taxon>Nakamurella</taxon>
    </lineage>
</organism>
<dbReference type="AlphaFoldDB" id="A0A7K1FUZ7"/>
<evidence type="ECO:0000313" key="2">
    <source>
        <dbReference type="EMBL" id="MTD16654.1"/>
    </source>
</evidence>
<dbReference type="EMBL" id="WLYK01000011">
    <property type="protein sequence ID" value="MTD16654.1"/>
    <property type="molecule type" value="Genomic_DNA"/>
</dbReference>
<proteinExistence type="predicted"/>
<evidence type="ECO:0000313" key="3">
    <source>
        <dbReference type="Proteomes" id="UP000460221"/>
    </source>
</evidence>